<name>A0AAE0FAY5_9CHLO</name>
<keyword evidence="6" id="KW-1185">Reference proteome</keyword>
<protein>
    <submittedName>
        <fullName evidence="5">Uncharacterized protein</fullName>
    </submittedName>
</protein>
<dbReference type="Proteomes" id="UP001190700">
    <property type="component" value="Unassembled WGS sequence"/>
</dbReference>
<feature type="compositionally biased region" description="Low complexity" evidence="4">
    <location>
        <begin position="605"/>
        <end position="614"/>
    </location>
</feature>
<reference evidence="5 6" key="1">
    <citation type="journal article" date="2015" name="Genome Biol. Evol.">
        <title>Comparative Genomics of a Bacterivorous Green Alga Reveals Evolutionary Causalities and Consequences of Phago-Mixotrophic Mode of Nutrition.</title>
        <authorList>
            <person name="Burns J.A."/>
            <person name="Paasch A."/>
            <person name="Narechania A."/>
            <person name="Kim E."/>
        </authorList>
    </citation>
    <scope>NUCLEOTIDE SEQUENCE [LARGE SCALE GENOMIC DNA]</scope>
    <source>
        <strain evidence="5 6">PLY_AMNH</strain>
    </source>
</reference>
<feature type="repeat" description="ANK" evidence="3">
    <location>
        <begin position="840"/>
        <end position="872"/>
    </location>
</feature>
<dbReference type="PANTHER" id="PTHR24171">
    <property type="entry name" value="ANKYRIN REPEAT DOMAIN-CONTAINING PROTEIN 39-RELATED"/>
    <property type="match status" value="1"/>
</dbReference>
<feature type="repeat" description="ANK" evidence="3">
    <location>
        <begin position="524"/>
        <end position="556"/>
    </location>
</feature>
<evidence type="ECO:0000256" key="4">
    <source>
        <dbReference type="SAM" id="MobiDB-lite"/>
    </source>
</evidence>
<organism evidence="5 6">
    <name type="scientific">Cymbomonas tetramitiformis</name>
    <dbReference type="NCBI Taxonomy" id="36881"/>
    <lineage>
        <taxon>Eukaryota</taxon>
        <taxon>Viridiplantae</taxon>
        <taxon>Chlorophyta</taxon>
        <taxon>Pyramimonadophyceae</taxon>
        <taxon>Pyramimonadales</taxon>
        <taxon>Pyramimonadaceae</taxon>
        <taxon>Cymbomonas</taxon>
    </lineage>
</organism>
<feature type="repeat" description="ANK" evidence="3">
    <location>
        <begin position="248"/>
        <end position="281"/>
    </location>
</feature>
<feature type="region of interest" description="Disordered" evidence="4">
    <location>
        <begin position="594"/>
        <end position="629"/>
    </location>
</feature>
<dbReference type="Gene3D" id="1.25.40.20">
    <property type="entry name" value="Ankyrin repeat-containing domain"/>
    <property type="match status" value="8"/>
</dbReference>
<evidence type="ECO:0000313" key="5">
    <source>
        <dbReference type="EMBL" id="KAK3256270.1"/>
    </source>
</evidence>
<dbReference type="InterPro" id="IPR002110">
    <property type="entry name" value="Ankyrin_rpt"/>
</dbReference>
<dbReference type="PRINTS" id="PR01415">
    <property type="entry name" value="ANKYRIN"/>
</dbReference>
<proteinExistence type="predicted"/>
<dbReference type="EMBL" id="LGRX02021813">
    <property type="protein sequence ID" value="KAK3256270.1"/>
    <property type="molecule type" value="Genomic_DNA"/>
</dbReference>
<keyword evidence="2 3" id="KW-0040">ANK repeat</keyword>
<dbReference type="SMART" id="SM00248">
    <property type="entry name" value="ANK"/>
    <property type="match status" value="14"/>
</dbReference>
<feature type="compositionally biased region" description="Basic and acidic residues" evidence="4">
    <location>
        <begin position="1198"/>
        <end position="1207"/>
    </location>
</feature>
<dbReference type="SUPFAM" id="SSF48403">
    <property type="entry name" value="Ankyrin repeat"/>
    <property type="match status" value="3"/>
</dbReference>
<feature type="repeat" description="ANK" evidence="3">
    <location>
        <begin position="143"/>
        <end position="175"/>
    </location>
</feature>
<evidence type="ECO:0000313" key="6">
    <source>
        <dbReference type="Proteomes" id="UP001190700"/>
    </source>
</evidence>
<comment type="caution">
    <text evidence="5">The sequence shown here is derived from an EMBL/GenBank/DDBJ whole genome shotgun (WGS) entry which is preliminary data.</text>
</comment>
<dbReference type="Pfam" id="PF12796">
    <property type="entry name" value="Ank_2"/>
    <property type="match status" value="7"/>
</dbReference>
<evidence type="ECO:0000256" key="3">
    <source>
        <dbReference type="PROSITE-ProRule" id="PRU00023"/>
    </source>
</evidence>
<gene>
    <name evidence="5" type="ORF">CYMTET_34586</name>
</gene>
<keyword evidence="1" id="KW-0677">Repeat</keyword>
<evidence type="ECO:0000256" key="2">
    <source>
        <dbReference type="ARBA" id="ARBA00023043"/>
    </source>
</evidence>
<dbReference type="PROSITE" id="PS50088">
    <property type="entry name" value="ANK_REPEAT"/>
    <property type="match status" value="8"/>
</dbReference>
<dbReference type="InterPro" id="IPR036770">
    <property type="entry name" value="Ankyrin_rpt-contain_sf"/>
</dbReference>
<feature type="repeat" description="ANK" evidence="3">
    <location>
        <begin position="37"/>
        <end position="69"/>
    </location>
</feature>
<evidence type="ECO:0000256" key="1">
    <source>
        <dbReference type="ARBA" id="ARBA00022737"/>
    </source>
</evidence>
<feature type="repeat" description="ANK" evidence="3">
    <location>
        <begin position="738"/>
        <end position="770"/>
    </location>
</feature>
<sequence length="1365" mass="142478">RCHVAKRLRQAALGNDAEAVRRLLGAGCPPDLSEEGEGLTALHLAAGRGAAEVVEVLLDMGAAPNAVARDGSTTPLLLAVLRGHEAAAAAIARWSGELAVARNPAQRRSELFRHLWGAVMAGDAELCGRLVRAGCPGDSADADGRTALHLAAARGDAAVVEALLGAGASPEAVAGDGSTPLLGAVLAGDVADAAMSVLVRVGGASLATDVGGAGPATEQLLEAVSGGNESRSRRLLAAGCRADRLGVQGLSALHCAARAGSHRALVGALVAAAEDVNVLSVAQHTPLFDAVSANRLVTAAALRAHGGQMYALVTGMGSPKCRADPKPVDAAHSGGARADARLRSEGLRGARGGAMAGGEDDALYEVMAAALTAEDADQVEQLAAAGYPLELQAPNGVGTALHLAARQGSERMVALLLRLGADANALSEQEASTPLLDAVVLQRDRCAEVLRAAGGKLTRQLLQELGGGAVPGAAGAAPTSARFAPFATDRALMRHLAEVIAQADLAGVRRLLAAGCPPDAQDAHGQPALHLAVRHDAPEIAAALLAAKADHLARNAYGLTALEEALVLGQAECADAMIYSGARVTWTAGDDFAAGESEEKGGEGSPLLSSGRLSTAGDKGGEGSPLLSSGRLSTAGDAFLSGSGRHLSVSCHLGSSDRELTSKLTEDLLYSPVKKLVPRPADTSRRLAATARGTEQAEQLRPQRLLSELVVDAAGRGDEVCMTRLLDAGCSPQARNSDARCALHVASANGMEGAVALLLARGARVNAVDRQGHTALREAVQHQRDGPIRTLLAAGAKLFVDKETEANMGVQMAAAAAAGRVEEVMRLLEAGCPPEIGDYDHRTGLHMAAAHGHVAVLERLLQHGASANVRDRRECTPLNDAADKGHVEATELLKRWNGKFGGMHAVNQLCDASSKVHPPLRALAPCGMHAVNQLCDASSKGDLQRLKLLVQTANLDVNVADYEGRTSLHICASNGHRELVRFLVEHGADVHALDLHRHTPLRNALQNSHFDTILILMRESATMHGRPGEQGDGLARPVTPAGYSPYHLCETESQYFKALKDVFRHTRWELLLVCWCHYSLPTDLFDLCEQSAFVGHVRVLVVHLSELEMQKKWWLDIIRPSDDTPSLVHTHHAEMATAINLMTSSGAGPEARPLGELQLQVPGTPDLPELRPQLLANTAPISRAEVVAAAHYGLRSASHRDRQESPADHLLPTAVQRGGLRTSEDPGKKGGGAGEGEHEAAAAAFLMPLMDQKFFELQIMRRRLGVDGRALHGRLAPSTTFGSGNWSGICQELSGNFELETQAALRGGGGGERPGSGDAGGGLQRARAMLVREPAQSARVVLVGSLGRVRPRGALTLASTLGWRA</sequence>
<feature type="non-terminal residue" evidence="5">
    <location>
        <position position="1"/>
    </location>
</feature>
<feature type="repeat" description="ANK" evidence="3">
    <location>
        <begin position="963"/>
        <end position="995"/>
    </location>
</feature>
<dbReference type="PROSITE" id="PS50297">
    <property type="entry name" value="ANK_REP_REGION"/>
    <property type="match status" value="6"/>
</dbReference>
<accession>A0AAE0FAY5</accession>
<feature type="region of interest" description="Disordered" evidence="4">
    <location>
        <begin position="1197"/>
        <end position="1236"/>
    </location>
</feature>
<feature type="repeat" description="ANK" evidence="3">
    <location>
        <begin position="399"/>
        <end position="428"/>
    </location>
</feature>